<organism evidence="2 3">
    <name type="scientific">Cystobacter fuscus (strain ATCC 25194 / DSM 2262 / NBRC 100088 / M29)</name>
    <dbReference type="NCBI Taxonomy" id="1242864"/>
    <lineage>
        <taxon>Bacteria</taxon>
        <taxon>Pseudomonadati</taxon>
        <taxon>Myxococcota</taxon>
        <taxon>Myxococcia</taxon>
        <taxon>Myxococcales</taxon>
        <taxon>Cystobacterineae</taxon>
        <taxon>Archangiaceae</taxon>
        <taxon>Cystobacter</taxon>
    </lineage>
</organism>
<dbReference type="Proteomes" id="UP000011682">
    <property type="component" value="Unassembled WGS sequence"/>
</dbReference>
<evidence type="ECO:0000313" key="2">
    <source>
        <dbReference type="EMBL" id="EPX59494.1"/>
    </source>
</evidence>
<feature type="chain" id="PRO_5004555213" description="Lipoprotein" evidence="1">
    <location>
        <begin position="33"/>
        <end position="172"/>
    </location>
</feature>
<accession>S9QDS0</accession>
<dbReference type="AlphaFoldDB" id="S9QDS0"/>
<evidence type="ECO:0000256" key="1">
    <source>
        <dbReference type="SAM" id="SignalP"/>
    </source>
</evidence>
<keyword evidence="1" id="KW-0732">Signal</keyword>
<feature type="signal peptide" evidence="1">
    <location>
        <begin position="1"/>
        <end position="32"/>
    </location>
</feature>
<protein>
    <recommendedName>
        <fullName evidence="4">Lipoprotein</fullName>
    </recommendedName>
</protein>
<comment type="caution">
    <text evidence="2">The sequence shown here is derived from an EMBL/GenBank/DDBJ whole genome shotgun (WGS) entry which is preliminary data.</text>
</comment>
<reference evidence="2" key="1">
    <citation type="submission" date="2013-05" db="EMBL/GenBank/DDBJ databases">
        <title>Genome assembly of Cystobacter fuscus DSM 2262.</title>
        <authorList>
            <person name="Sharma G."/>
            <person name="Khatri I."/>
            <person name="Kaur C."/>
            <person name="Mayilraj S."/>
            <person name="Subramanian S."/>
        </authorList>
    </citation>
    <scope>NUCLEOTIDE SEQUENCE [LARGE SCALE GENOMIC DNA]</scope>
    <source>
        <strain evidence="2">DSM 2262</strain>
    </source>
</reference>
<evidence type="ECO:0000313" key="3">
    <source>
        <dbReference type="Proteomes" id="UP000011682"/>
    </source>
</evidence>
<evidence type="ECO:0008006" key="4">
    <source>
        <dbReference type="Google" id="ProtNLM"/>
    </source>
</evidence>
<gene>
    <name evidence="2" type="ORF">D187_002984</name>
</gene>
<proteinExistence type="predicted"/>
<name>S9QDS0_CYSF2</name>
<sequence>MENNPMQMSKLVVKAMSVLAIVMLTACPPPTASVKGEYYSDTVRGTGYTFSATLTWKFLSNQGGITLSEGSSEMAVVLKGSSTRPPKLKSNVTTLTVYSSKGEAIARGQFPLVELEPGVYVLADPSKVDAWLSQFADVGSVQLLVDSEDPRAPFQFALYGGGQELAFTIVGK</sequence>
<keyword evidence="3" id="KW-1185">Reference proteome</keyword>
<dbReference type="EMBL" id="ANAH02000017">
    <property type="protein sequence ID" value="EPX59494.1"/>
    <property type="molecule type" value="Genomic_DNA"/>
</dbReference>